<dbReference type="EnsemblMetazoa" id="XM_030996032">
    <property type="protein sequence ID" value="XP_030851892"/>
    <property type="gene ID" value="LOC115928608"/>
</dbReference>
<feature type="region of interest" description="Disordered" evidence="1">
    <location>
        <begin position="1"/>
        <end position="26"/>
    </location>
</feature>
<evidence type="ECO:0000256" key="1">
    <source>
        <dbReference type="SAM" id="MobiDB-lite"/>
    </source>
</evidence>
<proteinExistence type="predicted"/>
<dbReference type="KEGG" id="spu:115928608"/>
<sequence>MTPATPPPPTSDGQPENVKKSIASSCSSSALEGTDTLFTHSSCTTTERELLGRARKRMKFTSSEVEAISELFQTFLEEKKVPTLLQAKETMDENPELSKILTLRTPKDVIDKIKNKIKEKK</sequence>
<feature type="compositionally biased region" description="Pro residues" evidence="1">
    <location>
        <begin position="1"/>
        <end position="10"/>
    </location>
</feature>
<reference evidence="3" key="1">
    <citation type="submission" date="2015-02" db="EMBL/GenBank/DDBJ databases">
        <title>Genome sequencing for Strongylocentrotus purpuratus.</title>
        <authorList>
            <person name="Murali S."/>
            <person name="Liu Y."/>
            <person name="Vee V."/>
            <person name="English A."/>
            <person name="Wang M."/>
            <person name="Skinner E."/>
            <person name="Han Y."/>
            <person name="Muzny D.M."/>
            <person name="Worley K.C."/>
            <person name="Gibbs R.A."/>
        </authorList>
    </citation>
    <scope>NUCLEOTIDE SEQUENCE</scope>
</reference>
<dbReference type="RefSeq" id="XP_030851892.1">
    <property type="nucleotide sequence ID" value="XM_030996032.1"/>
</dbReference>
<accession>A0A7M7PL71</accession>
<dbReference type="Proteomes" id="UP000007110">
    <property type="component" value="Unassembled WGS sequence"/>
</dbReference>
<keyword evidence="3" id="KW-1185">Reference proteome</keyword>
<reference evidence="2" key="2">
    <citation type="submission" date="2021-01" db="UniProtKB">
        <authorList>
            <consortium name="EnsemblMetazoa"/>
        </authorList>
    </citation>
    <scope>IDENTIFICATION</scope>
</reference>
<dbReference type="InParanoid" id="A0A7M7PL71"/>
<evidence type="ECO:0000313" key="2">
    <source>
        <dbReference type="EnsemblMetazoa" id="XP_030851892"/>
    </source>
</evidence>
<name>A0A7M7PL71_STRPU</name>
<organism evidence="2 3">
    <name type="scientific">Strongylocentrotus purpuratus</name>
    <name type="common">Purple sea urchin</name>
    <dbReference type="NCBI Taxonomy" id="7668"/>
    <lineage>
        <taxon>Eukaryota</taxon>
        <taxon>Metazoa</taxon>
        <taxon>Echinodermata</taxon>
        <taxon>Eleutherozoa</taxon>
        <taxon>Echinozoa</taxon>
        <taxon>Echinoidea</taxon>
        <taxon>Euechinoidea</taxon>
        <taxon>Echinacea</taxon>
        <taxon>Camarodonta</taxon>
        <taxon>Echinidea</taxon>
        <taxon>Strongylocentrotidae</taxon>
        <taxon>Strongylocentrotus</taxon>
    </lineage>
</organism>
<dbReference type="GeneID" id="115928608"/>
<dbReference type="AlphaFoldDB" id="A0A7M7PL71"/>
<evidence type="ECO:0000313" key="3">
    <source>
        <dbReference type="Proteomes" id="UP000007110"/>
    </source>
</evidence>
<protein>
    <submittedName>
        <fullName evidence="2">Uncharacterized protein</fullName>
    </submittedName>
</protein>